<organism evidence="3 4">
    <name type="scientific">Cercophora newfieldiana</name>
    <dbReference type="NCBI Taxonomy" id="92897"/>
    <lineage>
        <taxon>Eukaryota</taxon>
        <taxon>Fungi</taxon>
        <taxon>Dikarya</taxon>
        <taxon>Ascomycota</taxon>
        <taxon>Pezizomycotina</taxon>
        <taxon>Sordariomycetes</taxon>
        <taxon>Sordariomycetidae</taxon>
        <taxon>Sordariales</taxon>
        <taxon>Lasiosphaeriaceae</taxon>
        <taxon>Cercophora</taxon>
    </lineage>
</organism>
<evidence type="ECO:0000256" key="2">
    <source>
        <dbReference type="SAM" id="MobiDB-lite"/>
    </source>
</evidence>
<dbReference type="Proteomes" id="UP001174936">
    <property type="component" value="Unassembled WGS sequence"/>
</dbReference>
<protein>
    <submittedName>
        <fullName evidence="3">Uncharacterized protein</fullName>
    </submittedName>
</protein>
<gene>
    <name evidence="3" type="ORF">B0T16DRAFT_461741</name>
</gene>
<comment type="caution">
    <text evidence="3">The sequence shown here is derived from an EMBL/GenBank/DDBJ whole genome shotgun (WGS) entry which is preliminary data.</text>
</comment>
<dbReference type="AlphaFoldDB" id="A0AA40CLT6"/>
<keyword evidence="1" id="KW-0175">Coiled coil</keyword>
<accession>A0AA40CLT6</accession>
<evidence type="ECO:0000256" key="1">
    <source>
        <dbReference type="SAM" id="Coils"/>
    </source>
</evidence>
<evidence type="ECO:0000313" key="3">
    <source>
        <dbReference type="EMBL" id="KAK0641704.1"/>
    </source>
</evidence>
<keyword evidence="4" id="KW-1185">Reference proteome</keyword>
<proteinExistence type="predicted"/>
<evidence type="ECO:0000313" key="4">
    <source>
        <dbReference type="Proteomes" id="UP001174936"/>
    </source>
</evidence>
<reference evidence="3" key="1">
    <citation type="submission" date="2023-06" db="EMBL/GenBank/DDBJ databases">
        <title>Genome-scale phylogeny and comparative genomics of the fungal order Sordariales.</title>
        <authorList>
            <consortium name="Lawrence Berkeley National Laboratory"/>
            <person name="Hensen N."/>
            <person name="Bonometti L."/>
            <person name="Westerberg I."/>
            <person name="Brannstrom I.O."/>
            <person name="Guillou S."/>
            <person name="Cros-Aarteil S."/>
            <person name="Calhoun S."/>
            <person name="Haridas S."/>
            <person name="Kuo A."/>
            <person name="Mondo S."/>
            <person name="Pangilinan J."/>
            <person name="Riley R."/>
            <person name="Labutti K."/>
            <person name="Andreopoulos B."/>
            <person name="Lipzen A."/>
            <person name="Chen C."/>
            <person name="Yanf M."/>
            <person name="Daum C."/>
            <person name="Ng V."/>
            <person name="Clum A."/>
            <person name="Steindorff A."/>
            <person name="Ohm R."/>
            <person name="Martin F."/>
            <person name="Silar P."/>
            <person name="Natvig D."/>
            <person name="Lalanne C."/>
            <person name="Gautier V."/>
            <person name="Ament-Velasquez S.L."/>
            <person name="Kruys A."/>
            <person name="Hutchinson M.I."/>
            <person name="Powell A.J."/>
            <person name="Barry K."/>
            <person name="Miller A.N."/>
            <person name="Grigoriev I.V."/>
            <person name="Debuchy R."/>
            <person name="Gladieux P."/>
            <person name="Thoren M.H."/>
            <person name="Johannesson H."/>
        </authorList>
    </citation>
    <scope>NUCLEOTIDE SEQUENCE</scope>
    <source>
        <strain evidence="3">SMH2532-1</strain>
    </source>
</reference>
<feature type="coiled-coil region" evidence="1">
    <location>
        <begin position="126"/>
        <end position="153"/>
    </location>
</feature>
<sequence length="175" mass="19610">MHDLLAAQALENTAQAPENIEKTPRAAAQASTSAREASNVAAQALVDRGSAFPAGSLSSDALKRLLEVERMRSQHLVKVVGELRAEMCHMERRHRVTKKTTKRNSDMLVRRIAEGMHAVGLLNMTLSNISQRLEKMEEDISDLNRVANYLVKQPPHEGVYYDEADALPHKWEKML</sequence>
<name>A0AA40CLT6_9PEZI</name>
<dbReference type="EMBL" id="JAULSV010000006">
    <property type="protein sequence ID" value="KAK0641704.1"/>
    <property type="molecule type" value="Genomic_DNA"/>
</dbReference>
<feature type="region of interest" description="Disordered" evidence="2">
    <location>
        <begin position="12"/>
        <end position="34"/>
    </location>
</feature>